<dbReference type="HOGENOM" id="CLU_004184_6_0_1"/>
<gene>
    <name evidence="2" type="ORF">CGGC5_10972</name>
</gene>
<name>L2FRX1_COLFN</name>
<dbReference type="PANTHER" id="PTHR24148">
    <property type="entry name" value="ANKYRIN REPEAT DOMAIN-CONTAINING PROTEIN 39 HOMOLOG-RELATED"/>
    <property type="match status" value="1"/>
</dbReference>
<sequence length="267" mass="30369">MSKGEMASDTVYSMSQIHERLRPGEIRLLRVFPSGPDVESIEGYLVAFTLGASPKYTAISYAWGDRKDISTIRIDGKATPITTSLWHALMGLKKRHEPVWIWADALSINQRDIDELNTQVQFMDSIYHQAHTVAICLGPQSEKDDSKLAFEFMESNAEWKPSNVFCSMLTRDPRRISSVVRLFERNYWRRLWVMQEVFHAKKADVYCGSDCLALDTIFAACKAFESFSDDIEKLFTAGKARTLCFPPSHAYGTNLQVWIFYASAGPN</sequence>
<dbReference type="EMBL" id="KB020920">
    <property type="protein sequence ID" value="ELA28463.1"/>
    <property type="molecule type" value="Genomic_DNA"/>
</dbReference>
<accession>L2FRX1</accession>
<dbReference type="InterPro" id="IPR052895">
    <property type="entry name" value="HetReg/Transcr_Mod"/>
</dbReference>
<feature type="domain" description="Heterokaryon incompatibility" evidence="1">
    <location>
        <begin position="56"/>
        <end position="196"/>
    </location>
</feature>
<evidence type="ECO:0000313" key="2">
    <source>
        <dbReference type="EMBL" id="ELA28463.1"/>
    </source>
</evidence>
<protein>
    <recommendedName>
        <fullName evidence="1">Heterokaryon incompatibility domain-containing protein</fullName>
    </recommendedName>
</protein>
<dbReference type="InterPro" id="IPR010730">
    <property type="entry name" value="HET"/>
</dbReference>
<dbReference type="PANTHER" id="PTHR24148:SF73">
    <property type="entry name" value="HET DOMAIN PROTEIN (AFU_ORTHOLOGUE AFUA_8G01020)"/>
    <property type="match status" value="1"/>
</dbReference>
<proteinExistence type="predicted"/>
<dbReference type="STRING" id="1213859.L2FRX1"/>
<reference evidence="2" key="1">
    <citation type="submission" date="2012-08" db="EMBL/GenBank/DDBJ databases">
        <title>Genome analysis of Colletotrichum orbiculare and Colletotrichum fructicola.</title>
        <authorList>
            <person name="Gan P.H.P."/>
            <person name="Ikeda K."/>
            <person name="Irieda H."/>
            <person name="Narusaka M."/>
            <person name="O'Connell R.J."/>
            <person name="Narusaka Y."/>
            <person name="Takano Y."/>
            <person name="Kubo Y."/>
            <person name="Shirasu K."/>
        </authorList>
    </citation>
    <scope>NUCLEOTIDE SEQUENCE</scope>
    <source>
        <strain evidence="2">Nara gc5</strain>
    </source>
</reference>
<dbReference type="Pfam" id="PF06985">
    <property type="entry name" value="HET"/>
    <property type="match status" value="1"/>
</dbReference>
<organism evidence="2">
    <name type="scientific">Colletotrichum fructicola (strain Nara gc5)</name>
    <name type="common">Anthracnose fungus</name>
    <name type="synonym">Colletotrichum gloeosporioides (strain Nara gc5)</name>
    <dbReference type="NCBI Taxonomy" id="1213859"/>
    <lineage>
        <taxon>Eukaryota</taxon>
        <taxon>Fungi</taxon>
        <taxon>Dikarya</taxon>
        <taxon>Ascomycota</taxon>
        <taxon>Pezizomycotina</taxon>
        <taxon>Sordariomycetes</taxon>
        <taxon>Hypocreomycetidae</taxon>
        <taxon>Glomerellales</taxon>
        <taxon>Glomerellaceae</taxon>
        <taxon>Colletotrichum</taxon>
        <taxon>Colletotrichum gloeosporioides species complex</taxon>
    </lineage>
</organism>
<dbReference type="AlphaFoldDB" id="L2FRX1"/>
<evidence type="ECO:0000259" key="1">
    <source>
        <dbReference type="Pfam" id="PF06985"/>
    </source>
</evidence>